<reference evidence="3 4" key="1">
    <citation type="submission" date="2014-03" db="EMBL/GenBank/DDBJ databases">
        <title>The Genome Sequence of Plasmodium fragile nilgiri.</title>
        <authorList>
            <consortium name="The Broad Institute Genomics Platform"/>
            <consortium name="The Broad Institute Genome Sequencing Center for Infectious Disease"/>
            <person name="Neafsey D."/>
            <person name="Duraisingh M."/>
            <person name="Young S.K."/>
            <person name="Zeng Q."/>
            <person name="Gargeya S."/>
            <person name="Abouelleil A."/>
            <person name="Alvarado L."/>
            <person name="Chapman S.B."/>
            <person name="Gainer-Dewar J."/>
            <person name="Goldberg J."/>
            <person name="Griggs A."/>
            <person name="Gujja S."/>
            <person name="Hansen M."/>
            <person name="Howarth C."/>
            <person name="Imamovic A."/>
            <person name="Larimer J."/>
            <person name="Pearson M."/>
            <person name="Poon T.W."/>
            <person name="Priest M."/>
            <person name="Roberts A."/>
            <person name="Saif S."/>
            <person name="Shea T."/>
            <person name="Sykes S."/>
            <person name="Wortman J."/>
            <person name="Nusbaum C."/>
            <person name="Birren B."/>
        </authorList>
    </citation>
    <scope>NUCLEOTIDE SEQUENCE [LARGE SCALE GENOMIC DNA]</scope>
    <source>
        <strain evidence="4">nilgiri</strain>
    </source>
</reference>
<keyword evidence="2" id="KW-0812">Transmembrane</keyword>
<feature type="region of interest" description="Disordered" evidence="1">
    <location>
        <begin position="93"/>
        <end position="153"/>
    </location>
</feature>
<feature type="region of interest" description="Disordered" evidence="1">
    <location>
        <begin position="165"/>
        <end position="187"/>
    </location>
</feature>
<feature type="transmembrane region" description="Helical" evidence="2">
    <location>
        <begin position="308"/>
        <end position="332"/>
    </location>
</feature>
<accession>A0A0D9QFC9</accession>
<dbReference type="OMA" id="NNIMLRE"/>
<dbReference type="Proteomes" id="UP000054561">
    <property type="component" value="Unassembled WGS sequence"/>
</dbReference>
<dbReference type="AlphaFoldDB" id="A0A0D9QFC9"/>
<protein>
    <submittedName>
        <fullName evidence="3">Uncharacterized protein</fullName>
    </submittedName>
</protein>
<dbReference type="GeneID" id="24269924"/>
<feature type="compositionally biased region" description="Basic and acidic residues" evidence="1">
    <location>
        <begin position="110"/>
        <end position="132"/>
    </location>
</feature>
<evidence type="ECO:0000256" key="1">
    <source>
        <dbReference type="SAM" id="MobiDB-lite"/>
    </source>
</evidence>
<feature type="transmembrane region" description="Helical" evidence="2">
    <location>
        <begin position="281"/>
        <end position="302"/>
    </location>
</feature>
<evidence type="ECO:0000256" key="2">
    <source>
        <dbReference type="SAM" id="Phobius"/>
    </source>
</evidence>
<evidence type="ECO:0000313" key="4">
    <source>
        <dbReference type="Proteomes" id="UP000054561"/>
    </source>
</evidence>
<proteinExistence type="predicted"/>
<dbReference type="VEuPathDB" id="PlasmoDB:AK88_04610"/>
<dbReference type="RefSeq" id="XP_012337643.1">
    <property type="nucleotide sequence ID" value="XM_012482220.1"/>
</dbReference>
<name>A0A0D9QFC9_PLAFR</name>
<dbReference type="EMBL" id="KQ001713">
    <property type="protein sequence ID" value="KJP85740.1"/>
    <property type="molecule type" value="Genomic_DNA"/>
</dbReference>
<keyword evidence="2" id="KW-0472">Membrane</keyword>
<gene>
    <name evidence="3" type="ORF">AK88_04610</name>
</gene>
<evidence type="ECO:0000313" key="3">
    <source>
        <dbReference type="EMBL" id="KJP85740.1"/>
    </source>
</evidence>
<sequence length="334" mass="38165">MIFPVTELGAPWDHVTGQNYNLWVRISRSLNGYEQTDIETLKQNNIMLREKLMGLINGEYKELMNRCNALINSENGGLDAKNASYQNFLENLSDVTKPNDSSSSRSRNRSPRDSSKKKSKSTMDRGNVDKSNESLNLNNFDEDQGKEKFGGSSIFGSTESLFEERADDGDDINQEDRGRIGESSKYGNKHGRFSIRARGDMDDEVRHYINNLQQQYKFCDSRSGGFFKNTALGKMFRRLNFKLKLKMLRYIRNKAQNGNIKVKPGRLFNAWVRTVIANNRWMPSAMVPFFYYISIVCSVPYIGNSLGAILYIITGIVGVGIMALMVIFHFFIRK</sequence>
<organism evidence="3 4">
    <name type="scientific">Plasmodium fragile</name>
    <dbReference type="NCBI Taxonomy" id="5857"/>
    <lineage>
        <taxon>Eukaryota</taxon>
        <taxon>Sar</taxon>
        <taxon>Alveolata</taxon>
        <taxon>Apicomplexa</taxon>
        <taxon>Aconoidasida</taxon>
        <taxon>Haemosporida</taxon>
        <taxon>Plasmodiidae</taxon>
        <taxon>Plasmodium</taxon>
        <taxon>Plasmodium (Plasmodium)</taxon>
    </lineage>
</organism>
<keyword evidence="2" id="KW-1133">Transmembrane helix</keyword>
<dbReference type="OrthoDB" id="388439at2759"/>
<keyword evidence="4" id="KW-1185">Reference proteome</keyword>